<evidence type="ECO:0000313" key="2">
    <source>
        <dbReference type="EMBL" id="GLV58015.1"/>
    </source>
</evidence>
<feature type="transmembrane region" description="Helical" evidence="1">
    <location>
        <begin position="7"/>
        <end position="27"/>
    </location>
</feature>
<name>A0ABQ6FWB8_9CHLR</name>
<reference evidence="2 3" key="1">
    <citation type="submission" date="2023-02" db="EMBL/GenBank/DDBJ databases">
        <title>Dictyobacter halimunensis sp. nov., a new member of the class Ktedonobacteria from forest soil in a geothermal area.</title>
        <authorList>
            <person name="Rachmania M.K."/>
            <person name="Ningsih F."/>
            <person name="Sakai Y."/>
            <person name="Yabe S."/>
            <person name="Yokota A."/>
            <person name="Sjamsuridzal W."/>
        </authorList>
    </citation>
    <scope>NUCLEOTIDE SEQUENCE [LARGE SCALE GENOMIC DNA]</scope>
    <source>
        <strain evidence="2 3">S3.2.2.5</strain>
    </source>
</reference>
<accession>A0ABQ6FWB8</accession>
<dbReference type="RefSeq" id="WP_338254110.1">
    <property type="nucleotide sequence ID" value="NZ_BSRI01000002.1"/>
</dbReference>
<sequence>MSQSVKYVLLLVGIFLLGALVTVAIIIPDNISSLAVAQGPGNSTLATGTPASGASPAEQIRQLAQNSNAFANISGNIDVKYTQGNAQITEKLYKISDVTVGRDQVKHDCFTIQRAIWNAGIKQLNSLAVIFNAPIADKYGQVNPNENVGSCMLTSTTAKKVFWENLTYQRAWDGTGTASAGTTPVATTTPDPFATVTPTATANTGTYVYDAHKFIGFLATNPAPTPAS</sequence>
<dbReference type="Proteomes" id="UP001344906">
    <property type="component" value="Unassembled WGS sequence"/>
</dbReference>
<proteinExistence type="predicted"/>
<gene>
    <name evidence="2" type="ORF">KDH_48490</name>
</gene>
<dbReference type="EMBL" id="BSRI01000002">
    <property type="protein sequence ID" value="GLV58015.1"/>
    <property type="molecule type" value="Genomic_DNA"/>
</dbReference>
<comment type="caution">
    <text evidence="2">The sequence shown here is derived from an EMBL/GenBank/DDBJ whole genome shotgun (WGS) entry which is preliminary data.</text>
</comment>
<keyword evidence="3" id="KW-1185">Reference proteome</keyword>
<protein>
    <submittedName>
        <fullName evidence="2">Uncharacterized protein</fullName>
    </submittedName>
</protein>
<keyword evidence="1" id="KW-0472">Membrane</keyword>
<evidence type="ECO:0000313" key="3">
    <source>
        <dbReference type="Proteomes" id="UP001344906"/>
    </source>
</evidence>
<evidence type="ECO:0000256" key="1">
    <source>
        <dbReference type="SAM" id="Phobius"/>
    </source>
</evidence>
<keyword evidence="1" id="KW-1133">Transmembrane helix</keyword>
<keyword evidence="1" id="KW-0812">Transmembrane</keyword>
<organism evidence="2 3">
    <name type="scientific">Dictyobacter halimunensis</name>
    <dbReference type="NCBI Taxonomy" id="3026934"/>
    <lineage>
        <taxon>Bacteria</taxon>
        <taxon>Bacillati</taxon>
        <taxon>Chloroflexota</taxon>
        <taxon>Ktedonobacteria</taxon>
        <taxon>Ktedonobacterales</taxon>
        <taxon>Dictyobacteraceae</taxon>
        <taxon>Dictyobacter</taxon>
    </lineage>
</organism>